<dbReference type="AlphaFoldDB" id="A0A154P6F0"/>
<dbReference type="GO" id="GO:0009982">
    <property type="term" value="F:pseudouridine synthase activity"/>
    <property type="evidence" value="ECO:0007669"/>
    <property type="project" value="InterPro"/>
</dbReference>
<feature type="region of interest" description="Disordered" evidence="9">
    <location>
        <begin position="643"/>
        <end position="695"/>
    </location>
</feature>
<evidence type="ECO:0000256" key="9">
    <source>
        <dbReference type="SAM" id="MobiDB-lite"/>
    </source>
</evidence>
<dbReference type="STRING" id="178035.A0A154P6F0"/>
<dbReference type="InterPro" id="IPR050188">
    <property type="entry name" value="RluA_PseudoU_synthase"/>
</dbReference>
<evidence type="ECO:0000256" key="6">
    <source>
        <dbReference type="ARBA" id="ARBA00072682"/>
    </source>
</evidence>
<dbReference type="InterPro" id="IPR006145">
    <property type="entry name" value="PsdUridine_synth_RsuA/RluA"/>
</dbReference>
<evidence type="ECO:0000256" key="2">
    <source>
        <dbReference type="ARBA" id="ARBA00022553"/>
    </source>
</evidence>
<dbReference type="Proteomes" id="UP000076502">
    <property type="component" value="Unassembled WGS sequence"/>
</dbReference>
<evidence type="ECO:0000256" key="4">
    <source>
        <dbReference type="ARBA" id="ARBA00023235"/>
    </source>
</evidence>
<feature type="compositionally biased region" description="Basic and acidic residues" evidence="9">
    <location>
        <begin position="643"/>
        <end position="653"/>
    </location>
</feature>
<evidence type="ECO:0000256" key="5">
    <source>
        <dbReference type="ARBA" id="ARBA00057241"/>
    </source>
</evidence>
<dbReference type="NCBIfam" id="TIGR00005">
    <property type="entry name" value="rluA_subfam"/>
    <property type="match status" value="1"/>
</dbReference>
<evidence type="ECO:0000256" key="3">
    <source>
        <dbReference type="ARBA" id="ARBA00022664"/>
    </source>
</evidence>
<dbReference type="Gene3D" id="3.30.2350.10">
    <property type="entry name" value="Pseudouridine synthase"/>
    <property type="match status" value="1"/>
</dbReference>
<sequence length="750" mass="84926">MFAKILFGVQAGSTEVSARDGEGEKSGKIGEFVKREHAGAIYRKISPSPVFLFFRELEYNMSIREETSEQCLRPVCRTYSRKYEKGGVENREGSDQGEEKKALEEKCNCVIRNGRVTHPGALFSPYSGIVDDRAAIMHHTAPWYLPWGLKLVPLPIPPGHPASGIPNPAGLHLLAPLPGIYAPEPRKVDLKPLREATIAVPTPKISEKRKAEEADASKDLKKGIWDCRVVIRGFYFEMGMGLKEQRVGRANEYLSNARLTVTINPLDRLGILADEIIVQGTIFRSSVEGYSRGSKVPSVTRESLPRCSVAKLETKALKAKRPGFTDERYNETSYYVENGLRKVYPYYFTFTTFTKGRWVGEKILEVFAREFRAHPAEVYERCIRAGTLTVNYQKVDVDYRLRHNDLLANVVHRHEVPVTSEPITVIHMDEDVVVVNKPASIPVHPCGRYRHNTVVFILAKEYNLKNLRTIHRLDRLTSGILLFGRTPKKARQMEHQIRNRQVHKQYVCRVEGEFPEDEVVCSEPIEVVSYKIGVCKVSEKGKDCVTRFKRLSYNGKSSVVLCKPQTGRMHQIRVHLQFLGYPVVNDPLYNHVVFGPQKGKGGNIGKSDEDLVRDLISIHNAENWLGMDGDSEMSLFKPKLDIEERVPSNDKDGSPSSTPGFTEEEQPQQQEPSLKVTVGTQTGSEPPDSSFATDKMTVDPHCYECKVKYRDPKPSDLVMYLHAWRYCGPGWEYETPLPAWASSDWADEDR</sequence>
<keyword evidence="12" id="KW-1185">Reference proteome</keyword>
<keyword evidence="2" id="KW-0597">Phosphoprotein</keyword>
<accession>A0A154P6F0</accession>
<dbReference type="InterPro" id="IPR006225">
    <property type="entry name" value="PsdUridine_synth_RluC/D"/>
</dbReference>
<proteinExistence type="inferred from homology"/>
<dbReference type="EMBL" id="KQ434819">
    <property type="protein sequence ID" value="KZC06924.1"/>
    <property type="molecule type" value="Genomic_DNA"/>
</dbReference>
<dbReference type="FunFam" id="3.30.2350.10:FF:000010">
    <property type="entry name" value="RNA pseudouridine synthase domain-containing 2"/>
    <property type="match status" value="1"/>
</dbReference>
<keyword evidence="3" id="KW-0507">mRNA processing</keyword>
<feature type="domain" description="Pseudouridine synthase RsuA/RluA-like" evidence="10">
    <location>
        <begin position="431"/>
        <end position="577"/>
    </location>
</feature>
<protein>
    <recommendedName>
        <fullName evidence="6">Pseudouridylate synthase RPUSD2</fullName>
    </recommendedName>
    <alternativeName>
        <fullName evidence="7">RNA pseudouridylate synthase domain-containing protein 2</fullName>
    </alternativeName>
</protein>
<organism evidence="11 12">
    <name type="scientific">Dufourea novaeangliae</name>
    <name type="common">Sweat bee</name>
    <dbReference type="NCBI Taxonomy" id="178035"/>
    <lineage>
        <taxon>Eukaryota</taxon>
        <taxon>Metazoa</taxon>
        <taxon>Ecdysozoa</taxon>
        <taxon>Arthropoda</taxon>
        <taxon>Hexapoda</taxon>
        <taxon>Insecta</taxon>
        <taxon>Pterygota</taxon>
        <taxon>Neoptera</taxon>
        <taxon>Endopterygota</taxon>
        <taxon>Hymenoptera</taxon>
        <taxon>Apocrita</taxon>
        <taxon>Aculeata</taxon>
        <taxon>Apoidea</taxon>
        <taxon>Anthophila</taxon>
        <taxon>Halictidae</taxon>
        <taxon>Rophitinae</taxon>
        <taxon>Dufourea</taxon>
    </lineage>
</organism>
<dbReference type="PANTHER" id="PTHR21600">
    <property type="entry name" value="MITOCHONDRIAL RNA PSEUDOURIDINE SYNTHASE"/>
    <property type="match status" value="1"/>
</dbReference>
<evidence type="ECO:0000313" key="12">
    <source>
        <dbReference type="Proteomes" id="UP000076502"/>
    </source>
</evidence>
<feature type="active site" evidence="8">
    <location>
        <position position="474"/>
    </location>
</feature>
<dbReference type="InterPro" id="IPR020103">
    <property type="entry name" value="PsdUridine_synth_cat_dom_sf"/>
</dbReference>
<dbReference type="SUPFAM" id="SSF55120">
    <property type="entry name" value="Pseudouridine synthase"/>
    <property type="match status" value="1"/>
</dbReference>
<comment type="similarity">
    <text evidence="1">Belongs to the pseudouridine synthase RluA family.</text>
</comment>
<name>A0A154P6F0_DUFNO</name>
<dbReference type="OrthoDB" id="424794at2759"/>
<dbReference type="GO" id="GO:0006397">
    <property type="term" value="P:mRNA processing"/>
    <property type="evidence" value="ECO:0007669"/>
    <property type="project" value="UniProtKB-KW"/>
</dbReference>
<dbReference type="Pfam" id="PF00849">
    <property type="entry name" value="PseudoU_synth_2"/>
    <property type="match status" value="1"/>
</dbReference>
<comment type="function">
    <text evidence="5">Pseudouridine synthase that catalyzes pseudouridylation of mRNAs.</text>
</comment>
<reference evidence="11 12" key="1">
    <citation type="submission" date="2015-07" db="EMBL/GenBank/DDBJ databases">
        <title>The genome of Dufourea novaeangliae.</title>
        <authorList>
            <person name="Pan H."/>
            <person name="Kapheim K."/>
        </authorList>
    </citation>
    <scope>NUCLEOTIDE SEQUENCE [LARGE SCALE GENOMIC DNA]</scope>
    <source>
        <strain evidence="11">0120121106</strain>
        <tissue evidence="11">Whole body</tissue>
    </source>
</reference>
<dbReference type="PROSITE" id="PS01129">
    <property type="entry name" value="PSI_RLU"/>
    <property type="match status" value="1"/>
</dbReference>
<evidence type="ECO:0000256" key="7">
    <source>
        <dbReference type="ARBA" id="ARBA00080257"/>
    </source>
</evidence>
<gene>
    <name evidence="11" type="ORF">WN55_08159</name>
</gene>
<dbReference type="GO" id="GO:0000455">
    <property type="term" value="P:enzyme-directed rRNA pseudouridine synthesis"/>
    <property type="evidence" value="ECO:0007669"/>
    <property type="project" value="TreeGrafter"/>
</dbReference>
<evidence type="ECO:0000256" key="1">
    <source>
        <dbReference type="ARBA" id="ARBA00010876"/>
    </source>
</evidence>
<keyword evidence="4" id="KW-0413">Isomerase</keyword>
<evidence type="ECO:0000313" key="11">
    <source>
        <dbReference type="EMBL" id="KZC06924.1"/>
    </source>
</evidence>
<dbReference type="PANTHER" id="PTHR21600:SF40">
    <property type="entry name" value="PSEUDOURIDYLATE SYNTHASE RPUSD2"/>
    <property type="match status" value="1"/>
</dbReference>
<evidence type="ECO:0000256" key="8">
    <source>
        <dbReference type="PIRSR" id="PIRSR606225-1"/>
    </source>
</evidence>
<dbReference type="GO" id="GO:0003723">
    <property type="term" value="F:RNA binding"/>
    <property type="evidence" value="ECO:0007669"/>
    <property type="project" value="InterPro"/>
</dbReference>
<dbReference type="InterPro" id="IPR006224">
    <property type="entry name" value="PsdUridine_synth_RluA-like_CS"/>
</dbReference>
<evidence type="ECO:0000259" key="10">
    <source>
        <dbReference type="Pfam" id="PF00849"/>
    </source>
</evidence>
<dbReference type="CDD" id="cd02557">
    <property type="entry name" value="PseudoU_synth_ScRIB2"/>
    <property type="match status" value="1"/>
</dbReference>